<dbReference type="Proteomes" id="UP000189661">
    <property type="component" value="Chromosome"/>
</dbReference>
<name>A0ABM6IT44_9BACL</name>
<accession>A0ABM6IT44</accession>
<keyword evidence="3" id="KW-1185">Reference proteome</keyword>
<protein>
    <submittedName>
        <fullName evidence="2">Uncharacterized protein</fullName>
    </submittedName>
</protein>
<dbReference type="EMBL" id="CP019401">
    <property type="protein sequence ID" value="AQU79764.1"/>
    <property type="molecule type" value="Genomic_DNA"/>
</dbReference>
<reference evidence="2 3" key="1">
    <citation type="submission" date="2017-01" db="EMBL/GenBank/DDBJ databases">
        <title>Planococcus faecalis genome complete sequence.</title>
        <authorList>
            <person name="Lee P.C."/>
        </authorList>
    </citation>
    <scope>NUCLEOTIDE SEQUENCE [LARGE SCALE GENOMIC DNA]</scope>
    <source>
        <strain evidence="2 3">AJ003</strain>
    </source>
</reference>
<organism evidence="2 3">
    <name type="scientific">Planococcus faecalis</name>
    <dbReference type="NCBI Taxonomy" id="1598147"/>
    <lineage>
        <taxon>Bacteria</taxon>
        <taxon>Bacillati</taxon>
        <taxon>Bacillota</taxon>
        <taxon>Bacilli</taxon>
        <taxon>Bacillales</taxon>
        <taxon>Caryophanaceae</taxon>
        <taxon>Planococcus</taxon>
    </lineage>
</organism>
<sequence length="82" mass="9637">MNEYKNFQLFSAYTDPERLGNGIREFEEVGWVNTGTILADHRPLFIQLAWPPEKGDPVYPENYEKPDPKRTLTPKDLRKSNR</sequence>
<feature type="region of interest" description="Disordered" evidence="1">
    <location>
        <begin position="54"/>
        <end position="82"/>
    </location>
</feature>
<evidence type="ECO:0000313" key="3">
    <source>
        <dbReference type="Proteomes" id="UP000189661"/>
    </source>
</evidence>
<gene>
    <name evidence="2" type="ORF">AJGP001_11015</name>
</gene>
<feature type="compositionally biased region" description="Basic and acidic residues" evidence="1">
    <location>
        <begin position="62"/>
        <end position="82"/>
    </location>
</feature>
<proteinExistence type="predicted"/>
<evidence type="ECO:0000256" key="1">
    <source>
        <dbReference type="SAM" id="MobiDB-lite"/>
    </source>
</evidence>
<evidence type="ECO:0000313" key="2">
    <source>
        <dbReference type="EMBL" id="AQU79764.1"/>
    </source>
</evidence>